<keyword evidence="3" id="KW-1185">Reference proteome</keyword>
<dbReference type="OrthoDB" id="8584394at2"/>
<reference evidence="2 3" key="1">
    <citation type="submission" date="2018-10" db="EMBL/GenBank/DDBJ databases">
        <title>Ulvibacterium marinum gen. nov., sp. nov., a novel marine bacterium of the family Flavobacteriaceae, isolated from a culture of the green alga Ulva prolifera.</title>
        <authorList>
            <person name="Zhang Z."/>
        </authorList>
    </citation>
    <scope>NUCLEOTIDE SEQUENCE [LARGE SCALE GENOMIC DNA]</scope>
    <source>
        <strain evidence="2 3">CCMM003</strain>
    </source>
</reference>
<protein>
    <recommendedName>
        <fullName evidence="1">SMP-30/Gluconolactonase/LRE-like region domain-containing protein</fullName>
    </recommendedName>
</protein>
<dbReference type="Proteomes" id="UP000276603">
    <property type="component" value="Unassembled WGS sequence"/>
</dbReference>
<dbReference type="RefSeq" id="WP_120709612.1">
    <property type="nucleotide sequence ID" value="NZ_RBCJ01000001.1"/>
</dbReference>
<dbReference type="InterPro" id="IPR013658">
    <property type="entry name" value="SGL"/>
</dbReference>
<gene>
    <name evidence="2" type="ORF">D7Z94_00775</name>
</gene>
<accession>A0A3B0CCP1</accession>
<dbReference type="EMBL" id="RBCJ01000001">
    <property type="protein sequence ID" value="RKN82421.1"/>
    <property type="molecule type" value="Genomic_DNA"/>
</dbReference>
<evidence type="ECO:0000313" key="3">
    <source>
        <dbReference type="Proteomes" id="UP000276603"/>
    </source>
</evidence>
<evidence type="ECO:0000259" key="1">
    <source>
        <dbReference type="Pfam" id="PF08450"/>
    </source>
</evidence>
<dbReference type="PROSITE" id="PS51257">
    <property type="entry name" value="PROKAR_LIPOPROTEIN"/>
    <property type="match status" value="1"/>
</dbReference>
<dbReference type="InterPro" id="IPR011042">
    <property type="entry name" value="6-blade_b-propeller_TolB-like"/>
</dbReference>
<dbReference type="Pfam" id="PF08450">
    <property type="entry name" value="SGL"/>
    <property type="match status" value="1"/>
</dbReference>
<dbReference type="Gene3D" id="2.120.10.30">
    <property type="entry name" value="TolB, C-terminal domain"/>
    <property type="match status" value="1"/>
</dbReference>
<sequence length="315" mass="36104">MNYRIVIIFILLILGCNSRTLTEYVLNEKDLVPEGIDYSKKKDAFYLTSVAKSKIVEVDRKSGKQKDFIREQEFGYTPGVGIYVDERRNLLHAIGGYYRYKDSLSSLFTFDINTKKLLKRYDVTDKGEHFLNDLIQDAKGNLYLTDSKDSSIYLLKYEADSLELFYRSSKIEFPNGIAISDDNTKLYIASFSKGVRTLDISTKRILNKPDTLGISQGIDGLEFYKGHLYAIQNGVRANTFNFRKLILDPTQEKITNVKIIASHTPKLDVPLTFCLVENEAVVIANSNLQYLNQETFNFVESDTIQKTRLLVYPIE</sequence>
<organism evidence="2 3">
    <name type="scientific">Ulvibacterium marinum</name>
    <dbReference type="NCBI Taxonomy" id="2419782"/>
    <lineage>
        <taxon>Bacteria</taxon>
        <taxon>Pseudomonadati</taxon>
        <taxon>Bacteroidota</taxon>
        <taxon>Flavobacteriia</taxon>
        <taxon>Flavobacteriales</taxon>
        <taxon>Flavobacteriaceae</taxon>
        <taxon>Ulvibacterium</taxon>
    </lineage>
</organism>
<comment type="caution">
    <text evidence="2">The sequence shown here is derived from an EMBL/GenBank/DDBJ whole genome shotgun (WGS) entry which is preliminary data.</text>
</comment>
<name>A0A3B0CCP1_9FLAO</name>
<dbReference type="AlphaFoldDB" id="A0A3B0CCP1"/>
<evidence type="ECO:0000313" key="2">
    <source>
        <dbReference type="EMBL" id="RKN82421.1"/>
    </source>
</evidence>
<proteinExistence type="predicted"/>
<dbReference type="SUPFAM" id="SSF63829">
    <property type="entry name" value="Calcium-dependent phosphotriesterase"/>
    <property type="match status" value="1"/>
</dbReference>
<feature type="domain" description="SMP-30/Gluconolactonase/LRE-like region" evidence="1">
    <location>
        <begin position="32"/>
        <end position="211"/>
    </location>
</feature>